<dbReference type="InterPro" id="IPR001680">
    <property type="entry name" value="WD40_rpt"/>
</dbReference>
<sequence>MVNGIETSRIHLLSSKLSPGRFSLVGRSKLSLEYLLYSSSERNEVIFATKDHSIHFIDVMSKERIVKLKAHKHAISCLELHPRGTYLVSCSSDVCILWDMKTRNKIKNFAMMDFQALKACFVPDGNTLIVLSKSSEILLLHFPTLQVRSRLICTSHEGSKVSLKNLVVTSSGKYFVVVSHDGSAYVWDLVSESLIDEFQLPSALGDNLSALQPMYFGQTQKEPESHCIACLCGDSQLRVFQVPEGLLLFSCDVPCHAFSIIGRRVALCCPDSTLKLCELRGRKVKATGKEVNISLLHRIEPTAATSEFEREEEEEEEGEGEGEGEGMVQDENSRPVRQEGRKGVSSVKKRQEVDTDPAYSDWRRRKERLLAFLDIHDNFPERFREQVYRQLLRLPRNQQAFNTLVNMGLHPLATSQALPRRPRPRQLFWPSPPVHLLSTVERLLFAKDSQLFRHLDKIGLKPQDYMWPLLRSAFSEVLDRNSWLHIMDHILVKPTSFIYCVLVAFLVHSRAAIMSLKNQSQMNLFLTRANPVDAKDEAQRQLIVERQQQMLRELDEQEAEREEAENEWLQSRLEREELEQLEFQTFLHFREGSQKTIQKSQELGQQAELEARRRMQQLQVKAAEERLMMEETNQHLALHAQTETKMTAECQMKLEDERLKSMLHSIDLKRRARLLTEEQSSQAQRREDEEARLERTMVAQEMRQLEQVVKYKDLEMQKMMTEKAEMIRAERKRIEQKKARNRIRDFESQLSREGAAWKLAASHYEQEVEDNLLSLQAERKQLEMLDAEIAARERELRMKEEEAQRGQQEERSARESQERTAGDDIEDSSGNSSEWLVGMAKAAREEERSGREKELMGRERREEEEEERRRKRPGERGYWQMRAQLAGVELGRKEEGFKNRQETGVGGN</sequence>
<evidence type="ECO:0000256" key="9">
    <source>
        <dbReference type="ARBA" id="ARBA00023212"/>
    </source>
</evidence>
<dbReference type="Gene3D" id="1.10.472.80">
    <property type="entry name" value="Ypt/Rab-GAP domain of gyp1p, domain 3"/>
    <property type="match status" value="1"/>
</dbReference>
<feature type="region of interest" description="Disordered" evidence="14">
    <location>
        <begin position="304"/>
        <end position="358"/>
    </location>
</feature>
<dbReference type="GO" id="GO:0034451">
    <property type="term" value="C:centriolar satellite"/>
    <property type="evidence" value="ECO:0007669"/>
    <property type="project" value="UniProtKB-SubCell"/>
</dbReference>
<dbReference type="eggNOG" id="KOG0295">
    <property type="taxonomic scope" value="Eukaryota"/>
</dbReference>
<evidence type="ECO:0000256" key="4">
    <source>
        <dbReference type="ARBA" id="ARBA00022490"/>
    </source>
</evidence>
<keyword evidence="10" id="KW-0966">Cell projection</keyword>
<evidence type="ECO:0000256" key="10">
    <source>
        <dbReference type="ARBA" id="ARBA00023273"/>
    </source>
</evidence>
<evidence type="ECO:0000256" key="8">
    <source>
        <dbReference type="ARBA" id="ARBA00023054"/>
    </source>
</evidence>
<dbReference type="eggNOG" id="KOG1093">
    <property type="taxonomic scope" value="Eukaryota"/>
</dbReference>
<dbReference type="SUPFAM" id="SSF50978">
    <property type="entry name" value="WD40 repeat-like"/>
    <property type="match status" value="1"/>
</dbReference>
<dbReference type="EMBL" id="JH993039">
    <property type="protein sequence ID" value="EKX39478.1"/>
    <property type="molecule type" value="Genomic_DNA"/>
</dbReference>
<feature type="domain" description="Rab-GAP TBC" evidence="15">
    <location>
        <begin position="438"/>
        <end position="513"/>
    </location>
</feature>
<comment type="subcellular location">
    <subcellularLocation>
        <location evidence="1">Cytoplasm</location>
        <location evidence="1">Cytoskeleton</location>
        <location evidence="1">Cilium basal body</location>
    </subcellularLocation>
    <subcellularLocation>
        <location evidence="2">Cytoplasm</location>
        <location evidence="2">Cytoskeleton</location>
        <location evidence="2">Microtubule organizing center</location>
        <location evidence="2">Centrosome</location>
        <location evidence="2">Centriolar satellite</location>
    </subcellularLocation>
</comment>
<keyword evidence="9" id="KW-0206">Cytoskeleton</keyword>
<feature type="compositionally biased region" description="Basic and acidic residues" evidence="14">
    <location>
        <begin position="890"/>
        <end position="901"/>
    </location>
</feature>
<dbReference type="PANTHER" id="PTHR19853:SF1">
    <property type="entry name" value="TBC1 DOMAIN FAMILY MEMBER 31"/>
    <property type="match status" value="1"/>
</dbReference>
<feature type="coiled-coil region" evidence="13">
    <location>
        <begin position="540"/>
        <end position="581"/>
    </location>
</feature>
<evidence type="ECO:0000256" key="7">
    <source>
        <dbReference type="ARBA" id="ARBA00022794"/>
    </source>
</evidence>
<proteinExistence type="predicted"/>
<dbReference type="Pfam" id="PF00400">
    <property type="entry name" value="WD40"/>
    <property type="match status" value="2"/>
</dbReference>
<dbReference type="GeneID" id="17296209"/>
<dbReference type="STRING" id="905079.L1ITB8"/>
<dbReference type="Proteomes" id="UP000011087">
    <property type="component" value="Unassembled WGS sequence"/>
</dbReference>
<feature type="compositionally biased region" description="Basic and acidic residues" evidence="14">
    <location>
        <begin position="331"/>
        <end position="342"/>
    </location>
</feature>
<dbReference type="PaxDb" id="55529-EKX39478"/>
<keyword evidence="4" id="KW-0963">Cytoplasm</keyword>
<evidence type="ECO:0000256" key="3">
    <source>
        <dbReference type="ARBA" id="ARBA00014199"/>
    </source>
</evidence>
<dbReference type="EnsemblProtists" id="EKX39478">
    <property type="protein sequence ID" value="EKX39478"/>
    <property type="gene ID" value="GUITHDRAFT_143473"/>
</dbReference>
<dbReference type="HOGENOM" id="CLU_319921_0_0_1"/>
<protein>
    <recommendedName>
        <fullName evidence="3">TBC1 domain family member 31</fullName>
    </recommendedName>
</protein>
<feature type="compositionally biased region" description="Acidic residues" evidence="14">
    <location>
        <begin position="309"/>
        <end position="324"/>
    </location>
</feature>
<dbReference type="PANTHER" id="PTHR19853">
    <property type="entry name" value="WD REPEAT CONTAINING PROTEIN 3 WDR3"/>
    <property type="match status" value="1"/>
</dbReference>
<dbReference type="InterPro" id="IPR035969">
    <property type="entry name" value="Rab-GAP_TBC_sf"/>
</dbReference>
<dbReference type="InterPro" id="IPR036322">
    <property type="entry name" value="WD40_repeat_dom_sf"/>
</dbReference>
<evidence type="ECO:0000259" key="15">
    <source>
        <dbReference type="Pfam" id="PF00566"/>
    </source>
</evidence>
<evidence type="ECO:0000256" key="2">
    <source>
        <dbReference type="ARBA" id="ARBA00004607"/>
    </source>
</evidence>
<evidence type="ECO:0000256" key="14">
    <source>
        <dbReference type="SAM" id="MobiDB-lite"/>
    </source>
</evidence>
<dbReference type="GO" id="GO:0036064">
    <property type="term" value="C:ciliary basal body"/>
    <property type="evidence" value="ECO:0007669"/>
    <property type="project" value="TreeGrafter"/>
</dbReference>
<dbReference type="OrthoDB" id="5578278at2759"/>
<evidence type="ECO:0000256" key="12">
    <source>
        <dbReference type="PROSITE-ProRule" id="PRU00221"/>
    </source>
</evidence>
<dbReference type="InterPro" id="IPR015943">
    <property type="entry name" value="WD40/YVTN_repeat-like_dom_sf"/>
</dbReference>
<keyword evidence="6" id="KW-0677">Repeat</keyword>
<evidence type="ECO:0000313" key="18">
    <source>
        <dbReference type="Proteomes" id="UP000011087"/>
    </source>
</evidence>
<feature type="repeat" description="WD" evidence="12">
    <location>
        <begin position="156"/>
        <end position="197"/>
    </location>
</feature>
<reference evidence="16 18" key="1">
    <citation type="journal article" date="2012" name="Nature">
        <title>Algal genomes reveal evolutionary mosaicism and the fate of nucleomorphs.</title>
        <authorList>
            <consortium name="DOE Joint Genome Institute"/>
            <person name="Curtis B.A."/>
            <person name="Tanifuji G."/>
            <person name="Burki F."/>
            <person name="Gruber A."/>
            <person name="Irimia M."/>
            <person name="Maruyama S."/>
            <person name="Arias M.C."/>
            <person name="Ball S.G."/>
            <person name="Gile G.H."/>
            <person name="Hirakawa Y."/>
            <person name="Hopkins J.F."/>
            <person name="Kuo A."/>
            <person name="Rensing S.A."/>
            <person name="Schmutz J."/>
            <person name="Symeonidi A."/>
            <person name="Elias M."/>
            <person name="Eveleigh R.J."/>
            <person name="Herman E.K."/>
            <person name="Klute M.J."/>
            <person name="Nakayama T."/>
            <person name="Obornik M."/>
            <person name="Reyes-Prieto A."/>
            <person name="Armbrust E.V."/>
            <person name="Aves S.J."/>
            <person name="Beiko R.G."/>
            <person name="Coutinho P."/>
            <person name="Dacks J.B."/>
            <person name="Durnford D.G."/>
            <person name="Fast N.M."/>
            <person name="Green B.R."/>
            <person name="Grisdale C.J."/>
            <person name="Hempel F."/>
            <person name="Henrissat B."/>
            <person name="Hoppner M.P."/>
            <person name="Ishida K."/>
            <person name="Kim E."/>
            <person name="Koreny L."/>
            <person name="Kroth P.G."/>
            <person name="Liu Y."/>
            <person name="Malik S.B."/>
            <person name="Maier U.G."/>
            <person name="McRose D."/>
            <person name="Mock T."/>
            <person name="Neilson J.A."/>
            <person name="Onodera N.T."/>
            <person name="Poole A.M."/>
            <person name="Pritham E.J."/>
            <person name="Richards T.A."/>
            <person name="Rocap G."/>
            <person name="Roy S.W."/>
            <person name="Sarai C."/>
            <person name="Schaack S."/>
            <person name="Shirato S."/>
            <person name="Slamovits C.H."/>
            <person name="Spencer D.F."/>
            <person name="Suzuki S."/>
            <person name="Worden A.Z."/>
            <person name="Zauner S."/>
            <person name="Barry K."/>
            <person name="Bell C."/>
            <person name="Bharti A.K."/>
            <person name="Crow J.A."/>
            <person name="Grimwood J."/>
            <person name="Kramer R."/>
            <person name="Lindquist E."/>
            <person name="Lucas S."/>
            <person name="Salamov A."/>
            <person name="McFadden G.I."/>
            <person name="Lane C.E."/>
            <person name="Keeling P.J."/>
            <person name="Gray M.W."/>
            <person name="Grigoriev I.V."/>
            <person name="Archibald J.M."/>
        </authorList>
    </citation>
    <scope>NUCLEOTIDE SEQUENCE</scope>
    <source>
        <strain evidence="16 18">CCMP2712</strain>
    </source>
</reference>
<dbReference type="InterPro" id="IPR051570">
    <property type="entry name" value="TBC1_cilium_biogenesis"/>
</dbReference>
<dbReference type="PROSITE" id="PS50082">
    <property type="entry name" value="WD_REPEATS_2"/>
    <property type="match status" value="1"/>
</dbReference>
<dbReference type="KEGG" id="gtt:GUITHDRAFT_143473"/>
<keyword evidence="7" id="KW-0970">Cilium biogenesis/degradation</keyword>
<feature type="compositionally biased region" description="Basic and acidic residues" evidence="14">
    <location>
        <begin position="797"/>
        <end position="822"/>
    </location>
</feature>
<keyword evidence="5 12" id="KW-0853">WD repeat</keyword>
<name>L1ITB8_GUITC</name>
<reference evidence="17" key="3">
    <citation type="submission" date="2016-03" db="UniProtKB">
        <authorList>
            <consortium name="EnsemblProtists"/>
        </authorList>
    </citation>
    <scope>IDENTIFICATION</scope>
</reference>
<evidence type="ECO:0000313" key="16">
    <source>
        <dbReference type="EMBL" id="EKX39478.1"/>
    </source>
</evidence>
<organism evidence="16">
    <name type="scientific">Guillardia theta (strain CCMP2712)</name>
    <name type="common">Cryptophyte</name>
    <dbReference type="NCBI Taxonomy" id="905079"/>
    <lineage>
        <taxon>Eukaryota</taxon>
        <taxon>Cryptophyceae</taxon>
        <taxon>Pyrenomonadales</taxon>
        <taxon>Geminigeraceae</taxon>
        <taxon>Guillardia</taxon>
    </lineage>
</organism>
<evidence type="ECO:0000256" key="5">
    <source>
        <dbReference type="ARBA" id="ARBA00022574"/>
    </source>
</evidence>
<keyword evidence="18" id="KW-1185">Reference proteome</keyword>
<dbReference type="RefSeq" id="XP_005826458.1">
    <property type="nucleotide sequence ID" value="XM_005826401.1"/>
</dbReference>
<accession>L1ITB8</accession>
<dbReference type="Gene3D" id="2.130.10.10">
    <property type="entry name" value="YVTN repeat-like/Quinoprotein amine dehydrogenase"/>
    <property type="match status" value="1"/>
</dbReference>
<dbReference type="GO" id="GO:0060271">
    <property type="term" value="P:cilium assembly"/>
    <property type="evidence" value="ECO:0007669"/>
    <property type="project" value="TreeGrafter"/>
</dbReference>
<evidence type="ECO:0000256" key="13">
    <source>
        <dbReference type="SAM" id="Coils"/>
    </source>
</evidence>
<evidence type="ECO:0000256" key="6">
    <source>
        <dbReference type="ARBA" id="ARBA00022737"/>
    </source>
</evidence>
<feature type="compositionally biased region" description="Basic and acidic residues" evidence="14">
    <location>
        <begin position="842"/>
        <end position="861"/>
    </location>
</feature>
<dbReference type="InterPro" id="IPR000195">
    <property type="entry name" value="Rab-GAP-TBC_dom"/>
</dbReference>
<evidence type="ECO:0000313" key="17">
    <source>
        <dbReference type="EnsemblProtists" id="EKX39478"/>
    </source>
</evidence>
<evidence type="ECO:0000256" key="11">
    <source>
        <dbReference type="ARBA" id="ARBA00034464"/>
    </source>
</evidence>
<feature type="region of interest" description="Disordered" evidence="14">
    <location>
        <begin position="797"/>
        <end position="908"/>
    </location>
</feature>
<feature type="coiled-coil region" evidence="13">
    <location>
        <begin position="606"/>
        <end position="635"/>
    </location>
</feature>
<dbReference type="SUPFAM" id="SSF47923">
    <property type="entry name" value="Ypt/Rab-GAP domain of gyp1p"/>
    <property type="match status" value="1"/>
</dbReference>
<comment type="function">
    <text evidence="11">Molecular adapter which is involved in cilium biogenesis. Part of a functional complex including OFD1 a centriolar protein involved in cilium assembly. Could regulate the cAMP-dependent phosphorylation of OFD1, and its subsequent ubiquitination by PJA2 which ultimately leads to its proteasomal degradation.</text>
</comment>
<keyword evidence="8 13" id="KW-0175">Coiled coil</keyword>
<gene>
    <name evidence="16" type="ORF">GUITHDRAFT_143473</name>
</gene>
<dbReference type="AlphaFoldDB" id="L1ITB8"/>
<dbReference type="SMART" id="SM00320">
    <property type="entry name" value="WD40"/>
    <property type="match status" value="3"/>
</dbReference>
<dbReference type="OMA" id="GDIREPM"/>
<reference evidence="18" key="2">
    <citation type="submission" date="2012-11" db="EMBL/GenBank/DDBJ databases">
        <authorList>
            <person name="Kuo A."/>
            <person name="Curtis B.A."/>
            <person name="Tanifuji G."/>
            <person name="Burki F."/>
            <person name="Gruber A."/>
            <person name="Irimia M."/>
            <person name="Maruyama S."/>
            <person name="Arias M.C."/>
            <person name="Ball S.G."/>
            <person name="Gile G.H."/>
            <person name="Hirakawa Y."/>
            <person name="Hopkins J.F."/>
            <person name="Rensing S.A."/>
            <person name="Schmutz J."/>
            <person name="Symeonidi A."/>
            <person name="Elias M."/>
            <person name="Eveleigh R.J."/>
            <person name="Herman E.K."/>
            <person name="Klute M.J."/>
            <person name="Nakayama T."/>
            <person name="Obornik M."/>
            <person name="Reyes-Prieto A."/>
            <person name="Armbrust E.V."/>
            <person name="Aves S.J."/>
            <person name="Beiko R.G."/>
            <person name="Coutinho P."/>
            <person name="Dacks J.B."/>
            <person name="Durnford D.G."/>
            <person name="Fast N.M."/>
            <person name="Green B.R."/>
            <person name="Grisdale C."/>
            <person name="Hempe F."/>
            <person name="Henrissat B."/>
            <person name="Hoppner M.P."/>
            <person name="Ishida K.-I."/>
            <person name="Kim E."/>
            <person name="Koreny L."/>
            <person name="Kroth P.G."/>
            <person name="Liu Y."/>
            <person name="Malik S.-B."/>
            <person name="Maier U.G."/>
            <person name="McRose D."/>
            <person name="Mock T."/>
            <person name="Neilson J.A."/>
            <person name="Onodera N.T."/>
            <person name="Poole A.M."/>
            <person name="Pritham E.J."/>
            <person name="Richards T.A."/>
            <person name="Rocap G."/>
            <person name="Roy S.W."/>
            <person name="Sarai C."/>
            <person name="Schaack S."/>
            <person name="Shirato S."/>
            <person name="Slamovits C.H."/>
            <person name="Spencer D.F."/>
            <person name="Suzuki S."/>
            <person name="Worden A.Z."/>
            <person name="Zauner S."/>
            <person name="Barry K."/>
            <person name="Bell C."/>
            <person name="Bharti A.K."/>
            <person name="Crow J.A."/>
            <person name="Grimwood J."/>
            <person name="Kramer R."/>
            <person name="Lindquist E."/>
            <person name="Lucas S."/>
            <person name="Salamov A."/>
            <person name="McFadden G.I."/>
            <person name="Lane C.E."/>
            <person name="Keeling P.J."/>
            <person name="Gray M.W."/>
            <person name="Grigoriev I.V."/>
            <person name="Archibald J.M."/>
        </authorList>
    </citation>
    <scope>NUCLEOTIDE SEQUENCE</scope>
    <source>
        <strain evidence="18">CCMP2712</strain>
    </source>
</reference>
<dbReference type="Pfam" id="PF00566">
    <property type="entry name" value="RabGAP-TBC"/>
    <property type="match status" value="1"/>
</dbReference>
<evidence type="ECO:0000256" key="1">
    <source>
        <dbReference type="ARBA" id="ARBA00004120"/>
    </source>
</evidence>